<accession>A0A9D4THV8</accession>
<keyword evidence="5 6" id="KW-0505">Motor protein</keyword>
<evidence type="ECO:0000313" key="11">
    <source>
        <dbReference type="Proteomes" id="UP001055712"/>
    </source>
</evidence>
<name>A0A9D4THV8_CHLVU</name>
<gene>
    <name evidence="10" type="ORF">D9Q98_007979</name>
</gene>
<dbReference type="InterPro" id="IPR001752">
    <property type="entry name" value="Kinesin_motor_dom"/>
</dbReference>
<evidence type="ECO:0000256" key="4">
    <source>
        <dbReference type="ARBA" id="ARBA00023054"/>
    </source>
</evidence>
<dbReference type="SUPFAM" id="SSF52540">
    <property type="entry name" value="P-loop containing nucleoside triphosphate hydrolases"/>
    <property type="match status" value="1"/>
</dbReference>
<evidence type="ECO:0000256" key="3">
    <source>
        <dbReference type="ARBA" id="ARBA00022840"/>
    </source>
</evidence>
<comment type="caution">
    <text evidence="10">The sequence shown here is derived from an EMBL/GenBank/DDBJ whole genome shotgun (WGS) entry which is preliminary data.</text>
</comment>
<evidence type="ECO:0000256" key="6">
    <source>
        <dbReference type="PROSITE-ProRule" id="PRU00283"/>
    </source>
</evidence>
<evidence type="ECO:0000256" key="8">
    <source>
        <dbReference type="SAM" id="MobiDB-lite"/>
    </source>
</evidence>
<dbReference type="SMART" id="SM00129">
    <property type="entry name" value="KISc"/>
    <property type="match status" value="1"/>
</dbReference>
<evidence type="ECO:0000256" key="1">
    <source>
        <dbReference type="ARBA" id="ARBA00007310"/>
    </source>
</evidence>
<dbReference type="InterPro" id="IPR036961">
    <property type="entry name" value="Kinesin_motor_dom_sf"/>
</dbReference>
<keyword evidence="4 7" id="KW-0175">Coiled coil</keyword>
<dbReference type="GO" id="GO:0008017">
    <property type="term" value="F:microtubule binding"/>
    <property type="evidence" value="ECO:0007669"/>
    <property type="project" value="InterPro"/>
</dbReference>
<sequence>MTQLAQYDGLEGTQKNKVYVAVRFRPLSDRERARGDHEAWECNGNAVGIVDDLGMRVKFLYDHVFEPHTQNQAIYKTVASPIVMSALDGINGTIFAYGVTSSGKTHTMMGTDEVPGIVPYAIAEVFDTIARTPGKEFLLRISMMEIYNEVLNDLLDASRTNLKLREDTRKGQVVQVEGIREETLVSADHALQIIAAGNEARKTSATAFNEGSSRSHTIIRITIEASDRAEGMVDPNLRLGRTLSYLNLIDLAGSESAKAEVNRSQRMEGSFINKSLLTLGTVIHKLSEGKAVHIPFRDSKLTRLLQGSLTGSGARIAVICTITPASTQAEETHNTLKFASRAKRIEVSVARNEIMDQSSLIARYQQEIQLLKGQLDMVMRERGGLPMHDPLHPEVRTLRERLEEEHQALLARERDKLSLEQRIVRLTTCILHGAAAASQMEKRLRAPPSEQAAAAAQAAALSKAGASSRRGLEGQPPFADVATTVAGVRGAGALFAGEGLTAASRARGVSEAQEVEADLLRRQVATLADELAERDRMLHTIHSMQLGLAGRGGGGGDGGGEDDVAMQVMLADREFMQTQLEAADDHNNKLALALQRMRGKLATATGVDPGTIDYGLDADPYEGEEQAALEEAVLPLRHGYDHVLAEKVLKMEDKVLLVLAAIRAKEEQLNNQRQVLTTLTGLEDQVQEQLRDLEAENKNLRQELERLDAQNNNLQGYNLDYMSNEDLGELIGSLTQAVERVRITVQLRRLATKKGAAAHSINLSFDGTSNGGMTREAMKRALEELQSNGNSRRATSVSEGSCDGV</sequence>
<evidence type="ECO:0000313" key="10">
    <source>
        <dbReference type="EMBL" id="KAI3426011.1"/>
    </source>
</evidence>
<evidence type="ECO:0000256" key="5">
    <source>
        <dbReference type="ARBA" id="ARBA00023175"/>
    </source>
</evidence>
<keyword evidence="2 6" id="KW-0547">Nucleotide-binding</keyword>
<evidence type="ECO:0000256" key="2">
    <source>
        <dbReference type="ARBA" id="ARBA00022741"/>
    </source>
</evidence>
<feature type="compositionally biased region" description="Polar residues" evidence="8">
    <location>
        <begin position="785"/>
        <end position="799"/>
    </location>
</feature>
<dbReference type="EMBL" id="SIDB01000011">
    <property type="protein sequence ID" value="KAI3426011.1"/>
    <property type="molecule type" value="Genomic_DNA"/>
</dbReference>
<dbReference type="PANTHER" id="PTHR47968">
    <property type="entry name" value="CENTROMERE PROTEIN E"/>
    <property type="match status" value="1"/>
</dbReference>
<dbReference type="Gene3D" id="3.40.850.10">
    <property type="entry name" value="Kinesin motor domain"/>
    <property type="match status" value="1"/>
</dbReference>
<dbReference type="InterPro" id="IPR027640">
    <property type="entry name" value="Kinesin-like_fam"/>
</dbReference>
<dbReference type="GO" id="GO:0003777">
    <property type="term" value="F:microtubule motor activity"/>
    <property type="evidence" value="ECO:0007669"/>
    <property type="project" value="InterPro"/>
</dbReference>
<organism evidence="10 11">
    <name type="scientific">Chlorella vulgaris</name>
    <name type="common">Green alga</name>
    <dbReference type="NCBI Taxonomy" id="3077"/>
    <lineage>
        <taxon>Eukaryota</taxon>
        <taxon>Viridiplantae</taxon>
        <taxon>Chlorophyta</taxon>
        <taxon>core chlorophytes</taxon>
        <taxon>Trebouxiophyceae</taxon>
        <taxon>Chlorellales</taxon>
        <taxon>Chlorellaceae</taxon>
        <taxon>Chlorella clade</taxon>
        <taxon>Chlorella</taxon>
    </lineage>
</organism>
<dbReference type="PROSITE" id="PS50067">
    <property type="entry name" value="KINESIN_MOTOR_2"/>
    <property type="match status" value="1"/>
</dbReference>
<keyword evidence="11" id="KW-1185">Reference proteome</keyword>
<feature type="coiled-coil region" evidence="7">
    <location>
        <begin position="676"/>
        <end position="720"/>
    </location>
</feature>
<dbReference type="PANTHER" id="PTHR47968:SF33">
    <property type="entry name" value="KINESIN-LIKE PROTEIN KIN-7C, MITOCHONDRIAL ISOFORM X1"/>
    <property type="match status" value="1"/>
</dbReference>
<dbReference type="Pfam" id="PF00225">
    <property type="entry name" value="Kinesin"/>
    <property type="match status" value="1"/>
</dbReference>
<dbReference type="CDD" id="cd01374">
    <property type="entry name" value="KISc_CENP_E"/>
    <property type="match status" value="1"/>
</dbReference>
<dbReference type="PRINTS" id="PR00380">
    <property type="entry name" value="KINESINHEAVY"/>
</dbReference>
<evidence type="ECO:0000259" key="9">
    <source>
        <dbReference type="PROSITE" id="PS50067"/>
    </source>
</evidence>
<feature type="domain" description="Kinesin motor" evidence="9">
    <location>
        <begin position="17"/>
        <end position="345"/>
    </location>
</feature>
<dbReference type="Proteomes" id="UP001055712">
    <property type="component" value="Unassembled WGS sequence"/>
</dbReference>
<reference evidence="10" key="2">
    <citation type="submission" date="2020-11" db="EMBL/GenBank/DDBJ databases">
        <authorList>
            <person name="Cecchin M."/>
            <person name="Marcolungo L."/>
            <person name="Rossato M."/>
            <person name="Girolomoni L."/>
            <person name="Cosentino E."/>
            <person name="Cuine S."/>
            <person name="Li-Beisson Y."/>
            <person name="Delledonne M."/>
            <person name="Ballottari M."/>
        </authorList>
    </citation>
    <scope>NUCLEOTIDE SEQUENCE</scope>
    <source>
        <strain evidence="10">211/11P</strain>
        <tissue evidence="10">Whole cell</tissue>
    </source>
</reference>
<dbReference type="GO" id="GO:0005524">
    <property type="term" value="F:ATP binding"/>
    <property type="evidence" value="ECO:0007669"/>
    <property type="project" value="UniProtKB-UniRule"/>
</dbReference>
<evidence type="ECO:0000256" key="7">
    <source>
        <dbReference type="SAM" id="Coils"/>
    </source>
</evidence>
<protein>
    <recommendedName>
        <fullName evidence="9">Kinesin motor domain-containing protein</fullName>
    </recommendedName>
</protein>
<feature type="binding site" evidence="6">
    <location>
        <begin position="98"/>
        <end position="105"/>
    </location>
    <ligand>
        <name>ATP</name>
        <dbReference type="ChEBI" id="CHEBI:30616"/>
    </ligand>
</feature>
<dbReference type="InterPro" id="IPR027417">
    <property type="entry name" value="P-loop_NTPase"/>
</dbReference>
<reference evidence="10" key="1">
    <citation type="journal article" date="2019" name="Plant J.">
        <title>Chlorella vulgaris genome assembly and annotation reveals the molecular basis for metabolic acclimation to high light conditions.</title>
        <authorList>
            <person name="Cecchin M."/>
            <person name="Marcolungo L."/>
            <person name="Rossato M."/>
            <person name="Girolomoni L."/>
            <person name="Cosentino E."/>
            <person name="Cuine S."/>
            <person name="Li-Beisson Y."/>
            <person name="Delledonne M."/>
            <person name="Ballottari M."/>
        </authorList>
    </citation>
    <scope>NUCLEOTIDE SEQUENCE</scope>
    <source>
        <strain evidence="10">211/11P</strain>
    </source>
</reference>
<proteinExistence type="inferred from homology"/>
<dbReference type="OrthoDB" id="3176171at2759"/>
<feature type="region of interest" description="Disordered" evidence="8">
    <location>
        <begin position="785"/>
        <end position="805"/>
    </location>
</feature>
<dbReference type="GO" id="GO:0007018">
    <property type="term" value="P:microtubule-based movement"/>
    <property type="evidence" value="ECO:0007669"/>
    <property type="project" value="InterPro"/>
</dbReference>
<dbReference type="FunFam" id="3.40.850.10:FF:000014">
    <property type="entry name" value="Kinesin-like protein KIN-7G"/>
    <property type="match status" value="1"/>
</dbReference>
<comment type="similarity">
    <text evidence="1">Belongs to the TRAFAC class myosin-kinesin ATPase superfamily. Kinesin family. KIN-7 subfamily.</text>
</comment>
<keyword evidence="3 6" id="KW-0067">ATP-binding</keyword>
<dbReference type="AlphaFoldDB" id="A0A9D4THV8"/>